<evidence type="ECO:0000313" key="4">
    <source>
        <dbReference type="Proteomes" id="UP000001058"/>
    </source>
</evidence>
<feature type="compositionally biased region" description="Low complexity" evidence="1">
    <location>
        <begin position="94"/>
        <end position="115"/>
    </location>
</feature>
<dbReference type="InterPro" id="IPR000782">
    <property type="entry name" value="FAS1_domain"/>
</dbReference>
<feature type="domain" description="FAS1" evidence="2">
    <location>
        <begin position="336"/>
        <end position="462"/>
    </location>
</feature>
<proteinExistence type="predicted"/>
<dbReference type="SMART" id="SM00554">
    <property type="entry name" value="FAS1"/>
    <property type="match status" value="1"/>
</dbReference>
<dbReference type="EMBL" id="GL378401">
    <property type="protein sequence ID" value="EFJ41101.1"/>
    <property type="molecule type" value="Genomic_DNA"/>
</dbReference>
<reference evidence="3 4" key="1">
    <citation type="journal article" date="2010" name="Science">
        <title>Genomic analysis of organismal complexity in the multicellular green alga Volvox carteri.</title>
        <authorList>
            <person name="Prochnik S.E."/>
            <person name="Umen J."/>
            <person name="Nedelcu A.M."/>
            <person name="Hallmann A."/>
            <person name="Miller S.M."/>
            <person name="Nishii I."/>
            <person name="Ferris P."/>
            <person name="Kuo A."/>
            <person name="Mitros T."/>
            <person name="Fritz-Laylin L.K."/>
            <person name="Hellsten U."/>
            <person name="Chapman J."/>
            <person name="Simakov O."/>
            <person name="Rensing S.A."/>
            <person name="Terry A."/>
            <person name="Pangilinan J."/>
            <person name="Kapitonov V."/>
            <person name="Jurka J."/>
            <person name="Salamov A."/>
            <person name="Shapiro H."/>
            <person name="Schmutz J."/>
            <person name="Grimwood J."/>
            <person name="Lindquist E."/>
            <person name="Lucas S."/>
            <person name="Grigoriev I.V."/>
            <person name="Schmitt R."/>
            <person name="Kirk D."/>
            <person name="Rokhsar D.S."/>
        </authorList>
    </citation>
    <scope>NUCLEOTIDE SEQUENCE [LARGE SCALE GENOMIC DNA]</scope>
    <source>
        <strain evidence="4">f. Nagariensis / Eve</strain>
    </source>
</reference>
<dbReference type="PANTHER" id="PTHR10900">
    <property type="entry name" value="PERIOSTIN-RELATED"/>
    <property type="match status" value="1"/>
</dbReference>
<dbReference type="OrthoDB" id="533562at2759"/>
<organism evidence="4">
    <name type="scientific">Volvox carteri f. nagariensis</name>
    <dbReference type="NCBI Taxonomy" id="3068"/>
    <lineage>
        <taxon>Eukaryota</taxon>
        <taxon>Viridiplantae</taxon>
        <taxon>Chlorophyta</taxon>
        <taxon>core chlorophytes</taxon>
        <taxon>Chlorophyceae</taxon>
        <taxon>CS clade</taxon>
        <taxon>Chlamydomonadales</taxon>
        <taxon>Volvocaceae</taxon>
        <taxon>Volvox</taxon>
    </lineage>
</organism>
<accession>D8UGS2</accession>
<dbReference type="RefSeq" id="XP_002957864.1">
    <property type="nucleotide sequence ID" value="XM_002957818.1"/>
</dbReference>
<dbReference type="PANTHER" id="PTHR10900:SF77">
    <property type="entry name" value="FI19380P1"/>
    <property type="match status" value="1"/>
</dbReference>
<dbReference type="Proteomes" id="UP000001058">
    <property type="component" value="Unassembled WGS sequence"/>
</dbReference>
<name>D8UGS2_VOLCA</name>
<evidence type="ECO:0000259" key="2">
    <source>
        <dbReference type="SMART" id="SM00554"/>
    </source>
</evidence>
<evidence type="ECO:0000313" key="3">
    <source>
        <dbReference type="EMBL" id="EFJ41101.1"/>
    </source>
</evidence>
<keyword evidence="4" id="KW-1185">Reference proteome</keyword>
<gene>
    <name evidence="3" type="ORF">VOLCADRAFT_107838</name>
</gene>
<dbReference type="GeneID" id="9622960"/>
<dbReference type="Pfam" id="PF02469">
    <property type="entry name" value="Fasciclin"/>
    <property type="match status" value="1"/>
</dbReference>
<dbReference type="KEGG" id="vcn:VOLCADRAFT_107838"/>
<dbReference type="InterPro" id="IPR036378">
    <property type="entry name" value="FAS1_dom_sf"/>
</dbReference>
<dbReference type="InParanoid" id="D8UGS2"/>
<dbReference type="AlphaFoldDB" id="D8UGS2"/>
<dbReference type="InterPro" id="IPR050904">
    <property type="entry name" value="Adhesion/Biosynth-related"/>
</dbReference>
<sequence>MPGSKEAEPQRVFPLAGRIFSESSGSGSDSDDEDDVASSSCKTAAPPRQGEQFSPSEAVEDSQGNAAIGDSAELNEGEPMVVGAVPEAPEEEPTATGGAADSAKGKPKTTSGTTKGKPKAVGDAARSLTAAPSNVTVYKTLYDLMSATPELRAMLGVFNYTGLLGVLKDPNTMITCFLPSSEVYDMNEWYSWETWTNPGDQKGRFVWGLLLQHCVDGQKALTLNKLPPNYDSDITYYAALPQTWQTTFVISKINGSTYFYGEQGEPGKIIKADLKGGKSIIHLIDNGGQYPTIAPPDYFETALEFVEMFRTIAYEVFSASSLRSFLVDPARGTDITIFAPHDNAFTSLLSQLGITKAALLSNTRLVDLLTKAHIINGSALFTGSFINYGAPIRLNTMAGPLNATADLTIFPKRPSSGPAKGVILSNQYVKAIVSDYDFGGNDRFGESPNFVGHFVDKVLLPVSITELKKLAKAMP</sequence>
<protein>
    <recommendedName>
        <fullName evidence="2">FAS1 domain-containing protein</fullName>
    </recommendedName>
</protein>
<dbReference type="Gene3D" id="2.30.180.10">
    <property type="entry name" value="FAS1 domain"/>
    <property type="match status" value="2"/>
</dbReference>
<dbReference type="SUPFAM" id="SSF82153">
    <property type="entry name" value="FAS1 domain"/>
    <property type="match status" value="2"/>
</dbReference>
<evidence type="ECO:0000256" key="1">
    <source>
        <dbReference type="SAM" id="MobiDB-lite"/>
    </source>
</evidence>
<dbReference type="GO" id="GO:0005615">
    <property type="term" value="C:extracellular space"/>
    <property type="evidence" value="ECO:0007669"/>
    <property type="project" value="TreeGrafter"/>
</dbReference>
<feature type="region of interest" description="Disordered" evidence="1">
    <location>
        <begin position="1"/>
        <end position="125"/>
    </location>
</feature>